<evidence type="ECO:0000313" key="4">
    <source>
        <dbReference type="Proteomes" id="UP000650833"/>
    </source>
</evidence>
<dbReference type="GO" id="GO:0004252">
    <property type="term" value="F:serine-type endopeptidase activity"/>
    <property type="evidence" value="ECO:0007669"/>
    <property type="project" value="InterPro"/>
</dbReference>
<dbReference type="Gene3D" id="2.40.10.120">
    <property type="match status" value="2"/>
</dbReference>
<feature type="domain" description="PDZ-like" evidence="2">
    <location>
        <begin position="399"/>
        <end position="475"/>
    </location>
</feature>
<accession>A0A8H7UR46</accession>
<proteinExistence type="inferred from homology"/>
<dbReference type="PANTHER" id="PTHR46366:SF1">
    <property type="entry name" value="PDZ DOMAIN-CONTAINING PROTEIN C1685.05"/>
    <property type="match status" value="1"/>
</dbReference>
<dbReference type="EMBL" id="JAEPRC010000525">
    <property type="protein sequence ID" value="KAG2195471.1"/>
    <property type="molecule type" value="Genomic_DNA"/>
</dbReference>
<dbReference type="Proteomes" id="UP000650833">
    <property type="component" value="Unassembled WGS sequence"/>
</dbReference>
<dbReference type="PRINTS" id="PR00834">
    <property type="entry name" value="PROTEASES2C"/>
</dbReference>
<dbReference type="AlphaFoldDB" id="A0A8H7UR46"/>
<dbReference type="InterPro" id="IPR001940">
    <property type="entry name" value="Peptidase_S1C"/>
</dbReference>
<dbReference type="Pfam" id="PF12812">
    <property type="entry name" value="PDZ_1"/>
    <property type="match status" value="1"/>
</dbReference>
<keyword evidence="4" id="KW-1185">Reference proteome</keyword>
<dbReference type="PANTHER" id="PTHR46366">
    <property type="entry name" value="PRO-APOPTOTIC SERINE PROTEASE NMA111"/>
    <property type="match status" value="1"/>
</dbReference>
<dbReference type="SUPFAM" id="SSF50156">
    <property type="entry name" value="PDZ domain-like"/>
    <property type="match status" value="3"/>
</dbReference>
<evidence type="ECO:0000259" key="2">
    <source>
        <dbReference type="Pfam" id="PF12812"/>
    </source>
</evidence>
<dbReference type="InterPro" id="IPR009003">
    <property type="entry name" value="Peptidase_S1_PA"/>
</dbReference>
<comment type="caution">
    <text evidence="3">The sequence shown here is derived from an EMBL/GenBank/DDBJ whole genome shotgun (WGS) entry which is preliminary data.</text>
</comment>
<evidence type="ECO:0000313" key="3">
    <source>
        <dbReference type="EMBL" id="KAG2195471.1"/>
    </source>
</evidence>
<dbReference type="Gene3D" id="2.30.42.10">
    <property type="match status" value="3"/>
</dbReference>
<dbReference type="GO" id="GO:0006508">
    <property type="term" value="P:proteolysis"/>
    <property type="evidence" value="ECO:0007669"/>
    <property type="project" value="InterPro"/>
</dbReference>
<dbReference type="SUPFAM" id="SSF50494">
    <property type="entry name" value="Trypsin-like serine proteases"/>
    <property type="match status" value="2"/>
</dbReference>
<protein>
    <recommendedName>
        <fullName evidence="2">PDZ-like domain-containing protein</fullName>
    </recommendedName>
</protein>
<organism evidence="3 4">
    <name type="scientific">Mucor plumbeus</name>
    <dbReference type="NCBI Taxonomy" id="97098"/>
    <lineage>
        <taxon>Eukaryota</taxon>
        <taxon>Fungi</taxon>
        <taxon>Fungi incertae sedis</taxon>
        <taxon>Mucoromycota</taxon>
        <taxon>Mucoromycotina</taxon>
        <taxon>Mucoromycetes</taxon>
        <taxon>Mucorales</taxon>
        <taxon>Mucorineae</taxon>
        <taxon>Mucoraceae</taxon>
        <taxon>Mucor</taxon>
    </lineage>
</organism>
<dbReference type="OrthoDB" id="4217619at2759"/>
<dbReference type="CDD" id="cd06719">
    <property type="entry name" value="PDZ2-4_Nma111p-like"/>
    <property type="match status" value="1"/>
</dbReference>
<name>A0A8H7UR46_9FUNG</name>
<sequence>MPRQFEPILSEKDPLMVHHTNLKLDSKIDLSKQPSFLPRPESQHRFIVQQQQQQNKRNVATTATKAEANWETTIEKCIKSIVSIKACRTRGLDTELPGSFTATGFVVDPEQGIILSNRHVVSVSPIKAYAVLCNYEEIELEAIYRDPVHDFGFFRYDPCKVRFLDIPGIELFPKGAKIGQDIRVVGNDAGEKLSILSGTLARLDREAPDYGIGEYNDFNTFYYQAASSTSSGSSGSPVLDIHGRAIALNAGGASTSSSSYYLPLNRAQRALNIIQDGSRVIPRGTIQTTFEYQSYDALLQLGLSRHMEQRLRSQSQQQKNIINEGLLVVKSVLLDGPAYGHLEPGDILLTCNGQLLPQLFVDLEEHLDNSIESNSPINLVISRAGELKEITIQVQDLHSVTPYRYLEFGGGVLNDLSYQIARSYGLSLKGAGVYVGTAGFLLGSARALRSSIIVGINNKSVKSLDDFVSVVSDIEQGKRVPIRFYTLARPMKIKVMIVHLDWRWHKFQIATRNDTTGIWDYKVLQTPLNCCSTNTLVHNEFLENQGDVEQEDPIEALKKSIVSVDCYPPFVVDGSKNPHSYGAGVIVSMNPPLIICDRDTVPISVNVISLTFENSLTISAELAFLHPFYNFAVLRFDPTPVIEAGIKMKAATLDDQDFHIGDQVTYVGLSGRNEIDIKKTVISSLGAIRTTETSPPRWRATNVEAFKVSDGTLASQGGLFADCAGKVRAIWMSFSVENERRQLSSVLGGLSSRLIMPVVNKLKANQAPIVRGLDVEFGTLQISHARLIGVSNEWVDKIKNKATDKQPSVIYALGITDISSLSGQMLRPGDIVLTINDSVLSNISDLGYFHDQEALKLTILRDGQELNLIVPTTSFNGKETTEVIGWQGMIIQDTYASAKEQVQKKVPEGVYVSSCLFGSPAQASLMRGIWITEVDQVPVKTLDEFLQVVDPKNLRTRQKMKLQNMKNAQIEEGVFKKQHDSNAASLLALPTQDEIEDDKLSHDENHIQIKFVKASNVVQVTAIKLDRHYWPTWHIKKNESSVLGWDMSFFDK</sequence>
<reference evidence="3" key="1">
    <citation type="submission" date="2020-12" db="EMBL/GenBank/DDBJ databases">
        <title>Metabolic potential, ecology and presence of endohyphal bacteria is reflected in genomic diversity of Mucoromycotina.</title>
        <authorList>
            <person name="Muszewska A."/>
            <person name="Okrasinska A."/>
            <person name="Steczkiewicz K."/>
            <person name="Drgas O."/>
            <person name="Orlowska M."/>
            <person name="Perlinska-Lenart U."/>
            <person name="Aleksandrzak-Piekarczyk T."/>
            <person name="Szatraj K."/>
            <person name="Zielenkiewicz U."/>
            <person name="Pilsyk S."/>
            <person name="Malc E."/>
            <person name="Mieczkowski P."/>
            <person name="Kruszewska J.S."/>
            <person name="Biernat P."/>
            <person name="Pawlowska J."/>
        </authorList>
    </citation>
    <scope>NUCLEOTIDE SEQUENCE</scope>
    <source>
        <strain evidence="3">CBS 226.32</strain>
    </source>
</reference>
<gene>
    <name evidence="3" type="ORF">INT46_003422</name>
</gene>
<dbReference type="Pfam" id="PF13365">
    <property type="entry name" value="Trypsin_2"/>
    <property type="match status" value="1"/>
</dbReference>
<comment type="similarity">
    <text evidence="1">Belongs to the peptidase S1C family.</text>
</comment>
<evidence type="ECO:0000256" key="1">
    <source>
        <dbReference type="ARBA" id="ARBA00010541"/>
    </source>
</evidence>
<dbReference type="InterPro" id="IPR036034">
    <property type="entry name" value="PDZ_sf"/>
</dbReference>
<dbReference type="InterPro" id="IPR025926">
    <property type="entry name" value="PDZ-like_dom"/>
</dbReference>